<dbReference type="AlphaFoldDB" id="A0A0F9W8P0"/>
<accession>A0A0F9W8P0</accession>
<sequence length="45" mass="4765">MEVLLESLLNVLTILSLIWWVVLIGSAACGLVLLLIGWVIDGGGT</sequence>
<keyword evidence="1" id="KW-0472">Membrane</keyword>
<gene>
    <name evidence="2" type="ORF">LCGC14_0313130</name>
</gene>
<comment type="caution">
    <text evidence="2">The sequence shown here is derived from an EMBL/GenBank/DDBJ whole genome shotgun (WGS) entry which is preliminary data.</text>
</comment>
<reference evidence="2" key="1">
    <citation type="journal article" date="2015" name="Nature">
        <title>Complex archaea that bridge the gap between prokaryotes and eukaryotes.</title>
        <authorList>
            <person name="Spang A."/>
            <person name="Saw J.H."/>
            <person name="Jorgensen S.L."/>
            <person name="Zaremba-Niedzwiedzka K."/>
            <person name="Martijn J."/>
            <person name="Lind A.E."/>
            <person name="van Eijk R."/>
            <person name="Schleper C."/>
            <person name="Guy L."/>
            <person name="Ettema T.J."/>
        </authorList>
    </citation>
    <scope>NUCLEOTIDE SEQUENCE</scope>
</reference>
<protein>
    <submittedName>
        <fullName evidence="2">Uncharacterized protein</fullName>
    </submittedName>
</protein>
<keyword evidence="1" id="KW-0812">Transmembrane</keyword>
<organism evidence="2">
    <name type="scientific">marine sediment metagenome</name>
    <dbReference type="NCBI Taxonomy" id="412755"/>
    <lineage>
        <taxon>unclassified sequences</taxon>
        <taxon>metagenomes</taxon>
        <taxon>ecological metagenomes</taxon>
    </lineage>
</organism>
<name>A0A0F9W8P0_9ZZZZ</name>
<evidence type="ECO:0000313" key="2">
    <source>
        <dbReference type="EMBL" id="KKN82046.1"/>
    </source>
</evidence>
<feature type="transmembrane region" description="Helical" evidence="1">
    <location>
        <begin position="17"/>
        <end position="40"/>
    </location>
</feature>
<proteinExistence type="predicted"/>
<dbReference type="EMBL" id="LAZR01000206">
    <property type="protein sequence ID" value="KKN82046.1"/>
    <property type="molecule type" value="Genomic_DNA"/>
</dbReference>
<evidence type="ECO:0000256" key="1">
    <source>
        <dbReference type="SAM" id="Phobius"/>
    </source>
</evidence>
<keyword evidence="1" id="KW-1133">Transmembrane helix</keyword>